<protein>
    <submittedName>
        <fullName evidence="1">Uncharacterized protein</fullName>
    </submittedName>
</protein>
<evidence type="ECO:0000313" key="2">
    <source>
        <dbReference type="Proteomes" id="UP000325787"/>
    </source>
</evidence>
<name>A0A5Q0H215_SACSY</name>
<dbReference type="KEGG" id="ssyi:EKG83_21785"/>
<dbReference type="AlphaFoldDB" id="A0A5Q0H215"/>
<organism evidence="1 2">
    <name type="scientific">Saccharothrix syringae</name>
    <name type="common">Nocardiopsis syringae</name>
    <dbReference type="NCBI Taxonomy" id="103733"/>
    <lineage>
        <taxon>Bacteria</taxon>
        <taxon>Bacillati</taxon>
        <taxon>Actinomycetota</taxon>
        <taxon>Actinomycetes</taxon>
        <taxon>Pseudonocardiales</taxon>
        <taxon>Pseudonocardiaceae</taxon>
        <taxon>Saccharothrix</taxon>
    </lineage>
</organism>
<dbReference type="RefSeq" id="WP_153278287.1">
    <property type="nucleotide sequence ID" value="NZ_CP034550.1"/>
</dbReference>
<reference evidence="2" key="1">
    <citation type="journal article" date="2021" name="Curr. Microbiol.">
        <title>Complete genome of nocamycin-producing strain Saccharothrix syringae NRRL B-16468 reveals the biosynthetic potential for secondary metabolites.</title>
        <authorList>
            <person name="Mo X."/>
            <person name="Yang S."/>
        </authorList>
    </citation>
    <scope>NUCLEOTIDE SEQUENCE [LARGE SCALE GENOMIC DNA]</scope>
    <source>
        <strain evidence="2">ATCC 51364 / DSM 43886 / JCM 6844 / KCTC 9398 / NBRC 14523 / NRRL B-16468 / INA 2240</strain>
    </source>
</reference>
<keyword evidence="2" id="KW-1185">Reference proteome</keyword>
<dbReference type="EMBL" id="CP034550">
    <property type="protein sequence ID" value="QFZ19712.1"/>
    <property type="molecule type" value="Genomic_DNA"/>
</dbReference>
<accession>A0A5Q0H215</accession>
<proteinExistence type="predicted"/>
<dbReference type="Proteomes" id="UP000325787">
    <property type="component" value="Chromosome"/>
</dbReference>
<sequence length="110" mass="12541">MSTDRVEPPAAVVKATRTFQTSCGYRPDRQAATAYDAVIALIRAPRTPGLRFTAESRAADRASSRNRLLLPPWPTRARNRQHVYFHAQLTKADFGFCPVWWGDLRGKRLW</sequence>
<gene>
    <name evidence="1" type="ORF">EKG83_21785</name>
</gene>
<evidence type="ECO:0000313" key="1">
    <source>
        <dbReference type="EMBL" id="QFZ19712.1"/>
    </source>
</evidence>